<evidence type="ECO:0000313" key="2">
    <source>
        <dbReference type="EMBL" id="GER86685.1"/>
    </source>
</evidence>
<proteinExistence type="predicted"/>
<feature type="transmembrane region" description="Helical" evidence="1">
    <location>
        <begin position="40"/>
        <end position="62"/>
    </location>
</feature>
<keyword evidence="1" id="KW-1133">Transmembrane helix</keyword>
<reference evidence="2 3" key="1">
    <citation type="submission" date="2019-10" db="EMBL/GenBank/DDBJ databases">
        <title>Dictyobacter vulcani sp. nov., within the class Ktedonobacteria, isolated from soil of volcanic Mt. Zao.</title>
        <authorList>
            <person name="Zheng Y."/>
            <person name="Wang C.M."/>
            <person name="Sakai Y."/>
            <person name="Abe K."/>
            <person name="Yokota A."/>
            <person name="Yabe S."/>
        </authorList>
    </citation>
    <scope>NUCLEOTIDE SEQUENCE [LARGE SCALE GENOMIC DNA]</scope>
    <source>
        <strain evidence="2 3">W12</strain>
    </source>
</reference>
<protein>
    <submittedName>
        <fullName evidence="2">Uncharacterized protein</fullName>
    </submittedName>
</protein>
<sequence length="156" mass="17046">MLFLLKFWLFIGPIAFVALTTSEVAYVLTRLVPAGDTADYVIAGGALFIDLAMMFVTFGVAIKRRDLEEKRESGGIVSKREEGEIWLDCTGMWLVFAAINIISQAAFLLHVISQNPGANTNMTILYVFVASRVAGFILGDASTAFFLAKIDGSRLN</sequence>
<keyword evidence="1" id="KW-0472">Membrane</keyword>
<dbReference type="EMBL" id="BKZW01000001">
    <property type="protein sequence ID" value="GER86685.1"/>
    <property type="molecule type" value="Genomic_DNA"/>
</dbReference>
<evidence type="ECO:0000256" key="1">
    <source>
        <dbReference type="SAM" id="Phobius"/>
    </source>
</evidence>
<feature type="transmembrane region" description="Helical" evidence="1">
    <location>
        <begin position="124"/>
        <end position="148"/>
    </location>
</feature>
<accession>A0A5J4KGP2</accession>
<organism evidence="2 3">
    <name type="scientific">Dictyobacter vulcani</name>
    <dbReference type="NCBI Taxonomy" id="2607529"/>
    <lineage>
        <taxon>Bacteria</taxon>
        <taxon>Bacillati</taxon>
        <taxon>Chloroflexota</taxon>
        <taxon>Ktedonobacteria</taxon>
        <taxon>Ktedonobacterales</taxon>
        <taxon>Dictyobacteraceae</taxon>
        <taxon>Dictyobacter</taxon>
    </lineage>
</organism>
<comment type="caution">
    <text evidence="2">The sequence shown here is derived from an EMBL/GenBank/DDBJ whole genome shotgun (WGS) entry which is preliminary data.</text>
</comment>
<name>A0A5J4KGP2_9CHLR</name>
<dbReference type="AlphaFoldDB" id="A0A5J4KGP2"/>
<evidence type="ECO:0000313" key="3">
    <source>
        <dbReference type="Proteomes" id="UP000326912"/>
    </source>
</evidence>
<gene>
    <name evidence="2" type="ORF">KDW_08470</name>
</gene>
<feature type="transmembrane region" description="Helical" evidence="1">
    <location>
        <begin position="7"/>
        <end position="28"/>
    </location>
</feature>
<keyword evidence="3" id="KW-1185">Reference proteome</keyword>
<keyword evidence="1" id="KW-0812">Transmembrane</keyword>
<feature type="transmembrane region" description="Helical" evidence="1">
    <location>
        <begin position="85"/>
        <end position="112"/>
    </location>
</feature>
<dbReference type="RefSeq" id="WP_151754779.1">
    <property type="nucleotide sequence ID" value="NZ_BKZW01000001.1"/>
</dbReference>
<dbReference type="Proteomes" id="UP000326912">
    <property type="component" value="Unassembled WGS sequence"/>
</dbReference>